<evidence type="ECO:0000256" key="1">
    <source>
        <dbReference type="SAM" id="SignalP"/>
    </source>
</evidence>
<keyword evidence="1" id="KW-0732">Signal</keyword>
<dbReference type="RefSeq" id="WP_110345036.1">
    <property type="nucleotide sequence ID" value="NZ_QJHL01000001.1"/>
</dbReference>
<name>A0A2V4C7V5_9FLAO</name>
<reference evidence="2 3" key="1">
    <citation type="submission" date="2018-05" db="EMBL/GenBank/DDBJ databases">
        <title>Flavobacterium sp. strain IMCC34758, incomplete genome.</title>
        <authorList>
            <person name="Joung Y."/>
        </authorList>
    </citation>
    <scope>NUCLEOTIDE SEQUENCE [LARGE SCALE GENOMIC DNA]</scope>
    <source>
        <strain evidence="2 3">IMCC34758</strain>
    </source>
</reference>
<dbReference type="EMBL" id="QJHL01000001">
    <property type="protein sequence ID" value="PXY46020.1"/>
    <property type="molecule type" value="Genomic_DNA"/>
</dbReference>
<feature type="signal peptide" evidence="1">
    <location>
        <begin position="1"/>
        <end position="21"/>
    </location>
</feature>
<feature type="chain" id="PRO_5015906271" evidence="1">
    <location>
        <begin position="22"/>
        <end position="517"/>
    </location>
</feature>
<proteinExistence type="predicted"/>
<sequence length="517" mass="57946">MKKHYPILFLFLFLSFQGIIAQTELTYTVDFEWKRTPFCGNYTNYGPIGHDMSPCSYSWGFAENSQYLRHSEMEGVMFDDISNPPRIEKQTFIIPLKPSYEVRYNAICKCSSNSGYSDDHTYTTFFNYNSNENTYTCIETMFYRLANTVNESNNFSIENSVITGSSAYESESHSCFGEVSVKNFFPNGLVISKPGYDPYATGVYTPPEILAGEAFDLIATTPSVNTTIVFPDFVYHWQYRPEGSQTWEDVPNTVINTSKTNNTPKPIFTMRDLPWAPFGAIDFRLGYGPDDRAFTAVYRIIYKPGAPVVSNVVYTSPKCSGDPVTSIDVYFDRNLVSGESFSLFRIVPFPKVSGDAVRFSQPEITNLIYDPLKDQYIYSFIIPTSNNTLENNKQYVVEYQAALNGVPKGTMAEAEPFLYQDPEPLTFTIDPTNPLCHNGEGGMTINVKGGSGKYSYSLDGGTAIPFTVTTVQTSTTANNTTTISRSASQPVNLSINDAKKSYKIKVTDEHDCIEKSL</sequence>
<dbReference type="AlphaFoldDB" id="A0A2V4C7V5"/>
<evidence type="ECO:0000313" key="3">
    <source>
        <dbReference type="Proteomes" id="UP000247681"/>
    </source>
</evidence>
<gene>
    <name evidence="2" type="ORF">DMB68_02200</name>
</gene>
<organism evidence="2 3">
    <name type="scientific">Flavobacterium hydrophilum</name>
    <dbReference type="NCBI Taxonomy" id="2211445"/>
    <lineage>
        <taxon>Bacteria</taxon>
        <taxon>Pseudomonadati</taxon>
        <taxon>Bacteroidota</taxon>
        <taxon>Flavobacteriia</taxon>
        <taxon>Flavobacteriales</taxon>
        <taxon>Flavobacteriaceae</taxon>
        <taxon>Flavobacterium</taxon>
    </lineage>
</organism>
<dbReference type="Proteomes" id="UP000247681">
    <property type="component" value="Unassembled WGS sequence"/>
</dbReference>
<dbReference type="OrthoDB" id="1351861at2"/>
<comment type="caution">
    <text evidence="2">The sequence shown here is derived from an EMBL/GenBank/DDBJ whole genome shotgun (WGS) entry which is preliminary data.</text>
</comment>
<protein>
    <submittedName>
        <fullName evidence="2">Uncharacterized protein</fullName>
    </submittedName>
</protein>
<evidence type="ECO:0000313" key="2">
    <source>
        <dbReference type="EMBL" id="PXY46020.1"/>
    </source>
</evidence>
<keyword evidence="3" id="KW-1185">Reference proteome</keyword>
<accession>A0A2V4C7V5</accession>